<keyword evidence="1 6" id="KW-0489">Methyltransferase</keyword>
<proteinExistence type="predicted"/>
<evidence type="ECO:0000256" key="2">
    <source>
        <dbReference type="ARBA" id="ARBA00022679"/>
    </source>
</evidence>
<dbReference type="RefSeq" id="WP_346028637.1">
    <property type="nucleotide sequence ID" value="NZ_BAAAON010000003.1"/>
</dbReference>
<accession>A0ABN3B0J7</accession>
<keyword evidence="2" id="KW-0808">Transferase</keyword>
<dbReference type="CDD" id="cd02440">
    <property type="entry name" value="AdoMet_MTases"/>
    <property type="match status" value="1"/>
</dbReference>
<reference evidence="6 7" key="1">
    <citation type="journal article" date="2019" name="Int. J. Syst. Evol. Microbiol.">
        <title>The Global Catalogue of Microorganisms (GCM) 10K type strain sequencing project: providing services to taxonomists for standard genome sequencing and annotation.</title>
        <authorList>
            <consortium name="The Broad Institute Genomics Platform"/>
            <consortium name="The Broad Institute Genome Sequencing Center for Infectious Disease"/>
            <person name="Wu L."/>
            <person name="Ma J."/>
        </authorList>
    </citation>
    <scope>NUCLEOTIDE SEQUENCE [LARGE SCALE GENOMIC DNA]</scope>
    <source>
        <strain evidence="6 7">JCM 14917</strain>
    </source>
</reference>
<evidence type="ECO:0000313" key="7">
    <source>
        <dbReference type="Proteomes" id="UP001500974"/>
    </source>
</evidence>
<organism evidence="6 7">
    <name type="scientific">Arthrobacter parietis</name>
    <dbReference type="NCBI Taxonomy" id="271434"/>
    <lineage>
        <taxon>Bacteria</taxon>
        <taxon>Bacillati</taxon>
        <taxon>Actinomycetota</taxon>
        <taxon>Actinomycetes</taxon>
        <taxon>Micrococcales</taxon>
        <taxon>Micrococcaceae</taxon>
        <taxon>Arthrobacter</taxon>
    </lineage>
</organism>
<keyword evidence="7" id="KW-1185">Reference proteome</keyword>
<evidence type="ECO:0000256" key="1">
    <source>
        <dbReference type="ARBA" id="ARBA00022603"/>
    </source>
</evidence>
<evidence type="ECO:0000256" key="3">
    <source>
        <dbReference type="ARBA" id="ARBA00022691"/>
    </source>
</evidence>
<dbReference type="GO" id="GO:0008168">
    <property type="term" value="F:methyltransferase activity"/>
    <property type="evidence" value="ECO:0007669"/>
    <property type="project" value="UniProtKB-KW"/>
</dbReference>
<dbReference type="PANTHER" id="PTHR43464:SF19">
    <property type="entry name" value="UBIQUINONE BIOSYNTHESIS O-METHYLTRANSFERASE, MITOCHONDRIAL"/>
    <property type="match status" value="1"/>
</dbReference>
<name>A0ABN3B0J7_9MICC</name>
<gene>
    <name evidence="6" type="ORF">GCM10009784_27610</name>
</gene>
<comment type="caution">
    <text evidence="6">The sequence shown here is derived from an EMBL/GenBank/DDBJ whole genome shotgun (WGS) entry which is preliminary data.</text>
</comment>
<dbReference type="Gene3D" id="3.40.50.150">
    <property type="entry name" value="Vaccinia Virus protein VP39"/>
    <property type="match status" value="1"/>
</dbReference>
<feature type="region of interest" description="Disordered" evidence="4">
    <location>
        <begin position="101"/>
        <end position="123"/>
    </location>
</feature>
<keyword evidence="3" id="KW-0949">S-adenosyl-L-methionine</keyword>
<evidence type="ECO:0000313" key="6">
    <source>
        <dbReference type="EMBL" id="GAA2177341.1"/>
    </source>
</evidence>
<protein>
    <submittedName>
        <fullName evidence="6">Class I SAM-dependent methyltransferase</fullName>
    </submittedName>
</protein>
<feature type="compositionally biased region" description="Basic and acidic residues" evidence="4">
    <location>
        <begin position="9"/>
        <end position="27"/>
    </location>
</feature>
<dbReference type="EMBL" id="BAAAON010000003">
    <property type="protein sequence ID" value="GAA2177341.1"/>
    <property type="molecule type" value="Genomic_DNA"/>
</dbReference>
<dbReference type="GO" id="GO:0032259">
    <property type="term" value="P:methylation"/>
    <property type="evidence" value="ECO:0007669"/>
    <property type="project" value="UniProtKB-KW"/>
</dbReference>
<evidence type="ECO:0000256" key="4">
    <source>
        <dbReference type="SAM" id="MobiDB-lite"/>
    </source>
</evidence>
<sequence length="245" mass="27201">MQSQHSHHTPNDQHDHGHQHNHHDHGSREFDEAFWDARYGEKKRIWSGRPNPQLITEANGLPPGTALDVGCGEGADALWLAEQGWQVTAVDISAVALARAAEHEQEHQQEQHKNQSGSQDLATPPVRWEHHDLTVWEPPAGAFDLVTAQYMHLPTAQREPLFRSLARAVAPGGTLFIVGHHPSDMQSGASRPDLPDLYFTAEDIVDLLDDGWEHQRVESRPREASGPDGATLAVADAVYRGRRHG</sequence>
<dbReference type="InterPro" id="IPR041698">
    <property type="entry name" value="Methyltransf_25"/>
</dbReference>
<dbReference type="SUPFAM" id="SSF53335">
    <property type="entry name" value="S-adenosyl-L-methionine-dependent methyltransferases"/>
    <property type="match status" value="1"/>
</dbReference>
<dbReference type="PANTHER" id="PTHR43464">
    <property type="entry name" value="METHYLTRANSFERASE"/>
    <property type="match status" value="1"/>
</dbReference>
<feature type="region of interest" description="Disordered" evidence="4">
    <location>
        <begin position="1"/>
        <end position="27"/>
    </location>
</feature>
<dbReference type="InterPro" id="IPR029063">
    <property type="entry name" value="SAM-dependent_MTases_sf"/>
</dbReference>
<feature type="domain" description="Methyltransferase" evidence="5">
    <location>
        <begin position="67"/>
        <end position="173"/>
    </location>
</feature>
<evidence type="ECO:0000259" key="5">
    <source>
        <dbReference type="Pfam" id="PF13649"/>
    </source>
</evidence>
<dbReference type="Pfam" id="PF13649">
    <property type="entry name" value="Methyltransf_25"/>
    <property type="match status" value="1"/>
</dbReference>
<dbReference type="Proteomes" id="UP001500974">
    <property type="component" value="Unassembled WGS sequence"/>
</dbReference>
<feature type="compositionally biased region" description="Basic and acidic residues" evidence="4">
    <location>
        <begin position="101"/>
        <end position="113"/>
    </location>
</feature>